<evidence type="ECO:0000256" key="8">
    <source>
        <dbReference type="SAM" id="Phobius"/>
    </source>
</evidence>
<evidence type="ECO:0000256" key="6">
    <source>
        <dbReference type="ARBA" id="ARBA00023136"/>
    </source>
</evidence>
<evidence type="ECO:0000256" key="3">
    <source>
        <dbReference type="ARBA" id="ARBA00022475"/>
    </source>
</evidence>
<comment type="subcellular location">
    <subcellularLocation>
        <location evidence="1">Cell membrane</location>
        <topology evidence="1">Multi-pass membrane protein</topology>
    </subcellularLocation>
</comment>
<accession>A0A1D1XVV9</accession>
<dbReference type="EMBL" id="GDJX01021410">
    <property type="protein sequence ID" value="JAT46526.1"/>
    <property type="molecule type" value="Transcribed_RNA"/>
</dbReference>
<feature type="transmembrane region" description="Helical" evidence="8">
    <location>
        <begin position="513"/>
        <end position="530"/>
    </location>
</feature>
<sequence>CQRFTSLVSFMASTTKPTCGQLHQQTAAATPHPLPSMASALPTHTGLLWRSRLGSGLRAALACAIVGFTSAYSPHVVRRRLAFPAFSYVSTILISGEATLGDALQGVAYALYGSALAVLPAVLVMFLVGMYYASGFSVEVRTLAVALTSFAVALPESVPLLAKRVALGQIILVYVAPLPHGGRGAVWQPVHVAASTALGVVASLVALLLPYPRLACREVTKEGRLFTELALEKLRLFVNAFCADNKASAVALISQARCLSERGDGLLHSFKIKQAGMQWERPQLKFSSAPLRAPSERLLAMETPLTGMELALACVPSFPIKIVDEELQDLLSGLENHVSQTLKQHKNVSGKEEMCLPQITPRQPSLVTLPSHYDDLPPLFFLFCMKLLCDQSVSTHHPELSSDRRIAPTASGCDSPSQQEPSITMKKIWSTRPTRIHNRMLMAALKCSLSMGLAVYLGLLFSWEHGYWSGLAVAIVMTPWREATFKLANARAHGTALGTVYGVLGAFVSRDLIGLRILLLLPWVVLTTFLRRSRMYGHAGGVSAALAAIMVLGRRYGTSSEAFAIARLTETCIGLCCSILVELLLQPTRASSMARTRLSQSIGALHTCVSSVGSADLTEEKGKMARGRVDGLRKSVGEADGEPNLWFTPFSSSCYNKLQNSLRKMVELVLFMGHGMELLKRELRVCKEGHDPIKGDVEYFKKVVGSSLQCFEDVTRVETRGIDMNEETSCDDPEMGDSPKANLYRATCAGEEPDKIVTSFLLHARDAVEKHHNVDEGDGEACRSRAVLCLAAVGFCMGGLVREVEEVRKGVVELVQREGSTPPNHVDACEISSKAKASTIM</sequence>
<keyword evidence="3" id="KW-1003">Cell membrane</keyword>
<feature type="transmembrane region" description="Helical" evidence="8">
    <location>
        <begin position="440"/>
        <end position="463"/>
    </location>
</feature>
<feature type="transmembrane region" description="Helical" evidence="8">
    <location>
        <begin position="537"/>
        <end position="556"/>
    </location>
</feature>
<dbReference type="Pfam" id="PF04632">
    <property type="entry name" value="FUSC"/>
    <property type="match status" value="1"/>
</dbReference>
<dbReference type="GO" id="GO:0005886">
    <property type="term" value="C:plasma membrane"/>
    <property type="evidence" value="ECO:0007669"/>
    <property type="project" value="UniProtKB-SubCell"/>
</dbReference>
<evidence type="ECO:0000313" key="9">
    <source>
        <dbReference type="EMBL" id="JAT46526.1"/>
    </source>
</evidence>
<proteinExistence type="predicted"/>
<feature type="transmembrane region" description="Helical" evidence="8">
    <location>
        <begin position="190"/>
        <end position="211"/>
    </location>
</feature>
<dbReference type="PANTHER" id="PTHR30509">
    <property type="entry name" value="P-HYDROXYBENZOIC ACID EFFLUX PUMP SUBUNIT-RELATED"/>
    <property type="match status" value="1"/>
</dbReference>
<evidence type="ECO:0000256" key="5">
    <source>
        <dbReference type="ARBA" id="ARBA00022989"/>
    </source>
</evidence>
<keyword evidence="5 8" id="KW-1133">Transmembrane helix</keyword>
<keyword evidence="6 8" id="KW-0472">Membrane</keyword>
<dbReference type="GO" id="GO:0022857">
    <property type="term" value="F:transmembrane transporter activity"/>
    <property type="evidence" value="ECO:0007669"/>
    <property type="project" value="InterPro"/>
</dbReference>
<feature type="region of interest" description="Disordered" evidence="7">
    <location>
        <begin position="400"/>
        <end position="420"/>
    </location>
</feature>
<reference evidence="9" key="1">
    <citation type="submission" date="2015-07" db="EMBL/GenBank/DDBJ databases">
        <title>Transcriptome Assembly of Anthurium amnicola.</title>
        <authorList>
            <person name="Suzuki J."/>
        </authorList>
    </citation>
    <scope>NUCLEOTIDE SEQUENCE</scope>
</reference>
<name>A0A1D1XVV9_9ARAE</name>
<feature type="non-terminal residue" evidence="9">
    <location>
        <position position="1"/>
    </location>
</feature>
<evidence type="ECO:0000256" key="2">
    <source>
        <dbReference type="ARBA" id="ARBA00022448"/>
    </source>
</evidence>
<dbReference type="PANTHER" id="PTHR30509:SF9">
    <property type="entry name" value="MULTIDRUG RESISTANCE PROTEIN MDTO"/>
    <property type="match status" value="1"/>
</dbReference>
<protein>
    <submittedName>
        <fullName evidence="9">p-hydroxybenzoic acid efflux pump subunit AaeB</fullName>
    </submittedName>
</protein>
<dbReference type="AlphaFoldDB" id="A0A1D1XVV9"/>
<feature type="transmembrane region" description="Helical" evidence="8">
    <location>
        <begin position="562"/>
        <end position="585"/>
    </location>
</feature>
<organism evidence="9">
    <name type="scientific">Anthurium amnicola</name>
    <dbReference type="NCBI Taxonomy" id="1678845"/>
    <lineage>
        <taxon>Eukaryota</taxon>
        <taxon>Viridiplantae</taxon>
        <taxon>Streptophyta</taxon>
        <taxon>Embryophyta</taxon>
        <taxon>Tracheophyta</taxon>
        <taxon>Spermatophyta</taxon>
        <taxon>Magnoliopsida</taxon>
        <taxon>Liliopsida</taxon>
        <taxon>Araceae</taxon>
        <taxon>Pothoideae</taxon>
        <taxon>Potheae</taxon>
        <taxon>Anthurium</taxon>
    </lineage>
</organism>
<evidence type="ECO:0000256" key="7">
    <source>
        <dbReference type="SAM" id="MobiDB-lite"/>
    </source>
</evidence>
<evidence type="ECO:0000256" key="4">
    <source>
        <dbReference type="ARBA" id="ARBA00022692"/>
    </source>
</evidence>
<feature type="transmembrane region" description="Helical" evidence="8">
    <location>
        <begin position="107"/>
        <end position="132"/>
    </location>
</feature>
<evidence type="ECO:0000256" key="1">
    <source>
        <dbReference type="ARBA" id="ARBA00004651"/>
    </source>
</evidence>
<keyword evidence="4 8" id="KW-0812">Transmembrane</keyword>
<gene>
    <name evidence="9" type="primary">aaeB_7</name>
    <name evidence="9" type="ORF">g.62300</name>
</gene>
<dbReference type="InterPro" id="IPR006726">
    <property type="entry name" value="PHBA_efflux_AaeB/fusaric-R"/>
</dbReference>
<keyword evidence="2" id="KW-0813">Transport</keyword>